<organism evidence="4">
    <name type="scientific">bioreactor metagenome</name>
    <dbReference type="NCBI Taxonomy" id="1076179"/>
    <lineage>
        <taxon>unclassified sequences</taxon>
        <taxon>metagenomes</taxon>
        <taxon>ecological metagenomes</taxon>
    </lineage>
</organism>
<dbReference type="PANTHER" id="PTHR22916:SF51">
    <property type="entry name" value="GLYCOSYLTRANSFERASE EPSH-RELATED"/>
    <property type="match status" value="1"/>
</dbReference>
<gene>
    <name evidence="4" type="ORF">SDC9_118354</name>
</gene>
<name>A0A645C178_9ZZZZ</name>
<evidence type="ECO:0000256" key="2">
    <source>
        <dbReference type="ARBA" id="ARBA00022679"/>
    </source>
</evidence>
<dbReference type="AlphaFoldDB" id="A0A645C178"/>
<dbReference type="InterPro" id="IPR029044">
    <property type="entry name" value="Nucleotide-diphossugar_trans"/>
</dbReference>
<keyword evidence="1" id="KW-0328">Glycosyltransferase</keyword>
<keyword evidence="2" id="KW-0808">Transferase</keyword>
<dbReference type="PANTHER" id="PTHR22916">
    <property type="entry name" value="GLYCOSYLTRANSFERASE"/>
    <property type="match status" value="1"/>
</dbReference>
<feature type="domain" description="Glycosyltransferase 2-like" evidence="3">
    <location>
        <begin position="2"/>
        <end position="122"/>
    </location>
</feature>
<proteinExistence type="predicted"/>
<comment type="caution">
    <text evidence="4">The sequence shown here is derived from an EMBL/GenBank/DDBJ whole genome shotgun (WGS) entry which is preliminary data.</text>
</comment>
<dbReference type="Pfam" id="PF00535">
    <property type="entry name" value="Glycos_transf_2"/>
    <property type="match status" value="1"/>
</dbReference>
<evidence type="ECO:0000256" key="1">
    <source>
        <dbReference type="ARBA" id="ARBA00022676"/>
    </source>
</evidence>
<accession>A0A645C178</accession>
<dbReference type="EMBL" id="VSSQ01024085">
    <property type="protein sequence ID" value="MPM71389.1"/>
    <property type="molecule type" value="Genomic_DNA"/>
</dbReference>
<dbReference type="SUPFAM" id="SSF53448">
    <property type="entry name" value="Nucleotide-diphospho-sugar transferases"/>
    <property type="match status" value="1"/>
</dbReference>
<evidence type="ECO:0000259" key="3">
    <source>
        <dbReference type="Pfam" id="PF00535"/>
    </source>
</evidence>
<dbReference type="CDD" id="cd00761">
    <property type="entry name" value="Glyco_tranf_GTA_type"/>
    <property type="match status" value="1"/>
</dbReference>
<reference evidence="4" key="1">
    <citation type="submission" date="2019-08" db="EMBL/GenBank/DDBJ databases">
        <authorList>
            <person name="Kucharzyk K."/>
            <person name="Murdoch R.W."/>
            <person name="Higgins S."/>
            <person name="Loffler F."/>
        </authorList>
    </citation>
    <scope>NUCLEOTIDE SEQUENCE</scope>
</reference>
<sequence>MYRAEKYIRRSVASAQAQTYPNLEIVLIDDGSPDQCPRLCDRFAAEDARIRVVHQVNGGVSAARNAGLMAASGEWAFFLDADDQMLPDTIETLMQMHDDYFADICIVNFRNVPDNTSMVFQQEKTSSARVMECNEALCNMLYQTMFDTSAWGKLVPLRIARQHLFPLGQIYEDLATVSHWFPNVGKVAYLSEKKYLYTINSEGIVSQSYSIRNGLDEKKAMDALYQFIVENLPEAICAVTARRFSSYCHILLSVGKDQPNFRLLRHEIYHIMKHDCSRVMFNRRARLKPVLAQGYSCFLVKRVFGFSMR</sequence>
<protein>
    <recommendedName>
        <fullName evidence="3">Glycosyltransferase 2-like domain-containing protein</fullName>
    </recommendedName>
</protein>
<dbReference type="GO" id="GO:0016757">
    <property type="term" value="F:glycosyltransferase activity"/>
    <property type="evidence" value="ECO:0007669"/>
    <property type="project" value="UniProtKB-KW"/>
</dbReference>
<dbReference type="Gene3D" id="3.90.550.10">
    <property type="entry name" value="Spore Coat Polysaccharide Biosynthesis Protein SpsA, Chain A"/>
    <property type="match status" value="1"/>
</dbReference>
<evidence type="ECO:0000313" key="4">
    <source>
        <dbReference type="EMBL" id="MPM71389.1"/>
    </source>
</evidence>
<dbReference type="InterPro" id="IPR001173">
    <property type="entry name" value="Glyco_trans_2-like"/>
</dbReference>